<dbReference type="PANTHER" id="PTHR12298:SF4">
    <property type="entry name" value="PROGRAMMED CELL DEATH PROTEIN 2"/>
    <property type="match status" value="1"/>
</dbReference>
<organism evidence="1 2">
    <name type="scientific">Heterorhabditis bacteriophora</name>
    <name type="common">Entomopathogenic nematode worm</name>
    <dbReference type="NCBI Taxonomy" id="37862"/>
    <lineage>
        <taxon>Eukaryota</taxon>
        <taxon>Metazoa</taxon>
        <taxon>Ecdysozoa</taxon>
        <taxon>Nematoda</taxon>
        <taxon>Chromadorea</taxon>
        <taxon>Rhabditida</taxon>
        <taxon>Rhabditina</taxon>
        <taxon>Rhabditomorpha</taxon>
        <taxon>Strongyloidea</taxon>
        <taxon>Heterorhabditidae</taxon>
        <taxon>Heterorhabditis</taxon>
    </lineage>
</organism>
<dbReference type="GO" id="GO:0005634">
    <property type="term" value="C:nucleus"/>
    <property type="evidence" value="ECO:0007669"/>
    <property type="project" value="TreeGrafter"/>
</dbReference>
<protein>
    <submittedName>
        <fullName evidence="2">Programmed cell death protein 2</fullName>
    </submittedName>
</protein>
<dbReference type="WBParaSite" id="Hba_16809">
    <property type="protein sequence ID" value="Hba_16809"/>
    <property type="gene ID" value="Hba_16809"/>
</dbReference>
<accession>A0A1I7XGK2</accession>
<proteinExistence type="predicted"/>
<evidence type="ECO:0000313" key="2">
    <source>
        <dbReference type="WBParaSite" id="Hba_16809"/>
    </source>
</evidence>
<evidence type="ECO:0000313" key="1">
    <source>
        <dbReference type="Proteomes" id="UP000095283"/>
    </source>
</evidence>
<sequence length="146" mass="16662">MQADAHVLTIIILFLDDPVYLGFGAIVEPNDLYRLRSQYLPLGKIGGKPSWLNPKNIPTSSDLECKICKKAMCFLIQIYATNNDDPVHSFHRTIFIFVCRNSYCSRPNDPSNMLALRCVLPRVNAFYSDKGPMNPDLGLLFYIYRI</sequence>
<dbReference type="AlphaFoldDB" id="A0A1I7XGK2"/>
<dbReference type="PANTHER" id="PTHR12298">
    <property type="entry name" value="PCDC2 PROGRAMMED CELL DEATH PROTEIN 2 -RELATED"/>
    <property type="match status" value="1"/>
</dbReference>
<name>A0A1I7XGK2_HETBA</name>
<keyword evidence="1" id="KW-1185">Reference proteome</keyword>
<reference evidence="2" key="1">
    <citation type="submission" date="2016-11" db="UniProtKB">
        <authorList>
            <consortium name="WormBaseParasite"/>
        </authorList>
    </citation>
    <scope>IDENTIFICATION</scope>
</reference>
<dbReference type="Proteomes" id="UP000095283">
    <property type="component" value="Unplaced"/>
</dbReference>